<sequence length="220" mass="25977">MWIKAMKQERLFFPHYHILLPLLGVLLLQLIVGYKFIYLEPDNLENIFTNLFNRYMFSFIYFPLQIISVQLLPKSRVNDWFLVQDKKYQAIHLIVRTFIITLMYWMIWNLAYFIPVNIVTAISFHINMLSNLSVLFFSLLYCVLSQYFYLLLNNQVVAIIFGISIVFFTLVLSVSKLNTFFTFYCYPLSGFSLLYHLVILITLILLVCILVFGKAKGATR</sequence>
<gene>
    <name evidence="2" type="ORF">U1294_03955</name>
</gene>
<dbReference type="RefSeq" id="WP_171314903.1">
    <property type="nucleotide sequence ID" value="NZ_JAXOGD010000001.1"/>
</dbReference>
<dbReference type="EMBL" id="JAXOGL010000004">
    <property type="protein sequence ID" value="MDZ5597384.1"/>
    <property type="molecule type" value="Genomic_DNA"/>
</dbReference>
<comment type="caution">
    <text evidence="2">The sequence shown here is derived from an EMBL/GenBank/DDBJ whole genome shotgun (WGS) entry which is preliminary data.</text>
</comment>
<keyword evidence="1" id="KW-1133">Transmembrane helix</keyword>
<accession>A0AAW9JGS7</accession>
<evidence type="ECO:0000256" key="1">
    <source>
        <dbReference type="SAM" id="Phobius"/>
    </source>
</evidence>
<organism evidence="2 3">
    <name type="scientific">Enterococcus cecorum</name>
    <dbReference type="NCBI Taxonomy" id="44008"/>
    <lineage>
        <taxon>Bacteria</taxon>
        <taxon>Bacillati</taxon>
        <taxon>Bacillota</taxon>
        <taxon>Bacilli</taxon>
        <taxon>Lactobacillales</taxon>
        <taxon>Enterococcaceae</taxon>
        <taxon>Enterococcus</taxon>
    </lineage>
</organism>
<keyword evidence="1" id="KW-0472">Membrane</keyword>
<feature type="transmembrane region" description="Helical" evidence="1">
    <location>
        <begin position="52"/>
        <end position="72"/>
    </location>
</feature>
<feature type="transmembrane region" description="Helical" evidence="1">
    <location>
        <begin position="194"/>
        <end position="213"/>
    </location>
</feature>
<feature type="transmembrane region" description="Helical" evidence="1">
    <location>
        <begin position="93"/>
        <end position="114"/>
    </location>
</feature>
<feature type="transmembrane region" description="Helical" evidence="1">
    <location>
        <begin position="12"/>
        <end position="32"/>
    </location>
</feature>
<dbReference type="AlphaFoldDB" id="A0AAW9JGS7"/>
<reference evidence="2" key="1">
    <citation type="submission" date="2023-12" db="EMBL/GenBank/DDBJ databases">
        <title>Molecular genomic analyses of Enterococcus cecorum from sepsis oubreaks in broilers.</title>
        <authorList>
            <person name="Rhoads D."/>
            <person name="Alrubaye A."/>
        </authorList>
    </citation>
    <scope>NUCLEOTIDE SEQUENCE</scope>
    <source>
        <strain evidence="2">1755</strain>
    </source>
</reference>
<feature type="transmembrane region" description="Helical" evidence="1">
    <location>
        <begin position="156"/>
        <end position="174"/>
    </location>
</feature>
<evidence type="ECO:0008006" key="4">
    <source>
        <dbReference type="Google" id="ProtNLM"/>
    </source>
</evidence>
<name>A0AAW9JGS7_9ENTE</name>
<feature type="transmembrane region" description="Helical" evidence="1">
    <location>
        <begin position="126"/>
        <end position="144"/>
    </location>
</feature>
<dbReference type="Proteomes" id="UP001290582">
    <property type="component" value="Unassembled WGS sequence"/>
</dbReference>
<keyword evidence="1" id="KW-0812">Transmembrane</keyword>
<evidence type="ECO:0000313" key="3">
    <source>
        <dbReference type="Proteomes" id="UP001290582"/>
    </source>
</evidence>
<proteinExistence type="predicted"/>
<protein>
    <recommendedName>
        <fullName evidence="4">ABC transporter permease</fullName>
    </recommendedName>
</protein>
<evidence type="ECO:0000313" key="2">
    <source>
        <dbReference type="EMBL" id="MDZ5597384.1"/>
    </source>
</evidence>